<feature type="transmembrane region" description="Helical" evidence="1">
    <location>
        <begin position="150"/>
        <end position="170"/>
    </location>
</feature>
<evidence type="ECO:0000256" key="1">
    <source>
        <dbReference type="SAM" id="Phobius"/>
    </source>
</evidence>
<gene>
    <name evidence="2" type="ORF">TrVE_jg5119</name>
</gene>
<evidence type="ECO:0000313" key="2">
    <source>
        <dbReference type="EMBL" id="GMH85005.1"/>
    </source>
</evidence>
<protein>
    <submittedName>
        <fullName evidence="2">Uncharacterized protein</fullName>
    </submittedName>
</protein>
<name>A0A9W7BBP1_9STRA</name>
<dbReference type="Proteomes" id="UP001165160">
    <property type="component" value="Unassembled WGS sequence"/>
</dbReference>
<feature type="transmembrane region" description="Helical" evidence="1">
    <location>
        <begin position="77"/>
        <end position="99"/>
    </location>
</feature>
<dbReference type="EMBL" id="BRXX01000044">
    <property type="protein sequence ID" value="GMH85005.1"/>
    <property type="molecule type" value="Genomic_DNA"/>
</dbReference>
<accession>A0A9W7BBP1</accession>
<keyword evidence="3" id="KW-1185">Reference proteome</keyword>
<proteinExistence type="predicted"/>
<keyword evidence="1" id="KW-0812">Transmembrane</keyword>
<organism evidence="2 3">
    <name type="scientific">Triparma verrucosa</name>
    <dbReference type="NCBI Taxonomy" id="1606542"/>
    <lineage>
        <taxon>Eukaryota</taxon>
        <taxon>Sar</taxon>
        <taxon>Stramenopiles</taxon>
        <taxon>Ochrophyta</taxon>
        <taxon>Bolidophyceae</taxon>
        <taxon>Parmales</taxon>
        <taxon>Triparmaceae</taxon>
        <taxon>Triparma</taxon>
    </lineage>
</organism>
<reference evidence="3" key="1">
    <citation type="journal article" date="2023" name="Commun. Biol.">
        <title>Genome analysis of Parmales, the sister group of diatoms, reveals the evolutionary specialization of diatoms from phago-mixotrophs to photoautotrophs.</title>
        <authorList>
            <person name="Ban H."/>
            <person name="Sato S."/>
            <person name="Yoshikawa S."/>
            <person name="Yamada K."/>
            <person name="Nakamura Y."/>
            <person name="Ichinomiya M."/>
            <person name="Sato N."/>
            <person name="Blanc-Mathieu R."/>
            <person name="Endo H."/>
            <person name="Kuwata A."/>
            <person name="Ogata H."/>
        </authorList>
    </citation>
    <scope>NUCLEOTIDE SEQUENCE [LARGE SCALE GENOMIC DNA]</scope>
    <source>
        <strain evidence="3">NIES 3699</strain>
    </source>
</reference>
<sequence>MSRLHPTATSPLSDKMPPPSASEIRFIDDLRSSIDSQLQSSGVISAFMASLACASYSQPPPDPQCFGETGVRWITMLSWLSIGAFFTSFMLSAVLAADITGVFDDKLVGHLRTVQAVHSSIPLLVFYGVSALAAAYGVDLGERNGCAFSYFGLATAPCLPVLVFAVWWWLRRTRRKLIAPQKIHSLTTWLDRIPEKYGGGGGKQ</sequence>
<feature type="transmembrane region" description="Helical" evidence="1">
    <location>
        <begin position="120"/>
        <end position="138"/>
    </location>
</feature>
<comment type="caution">
    <text evidence="2">The sequence shown here is derived from an EMBL/GenBank/DDBJ whole genome shotgun (WGS) entry which is preliminary data.</text>
</comment>
<evidence type="ECO:0000313" key="3">
    <source>
        <dbReference type="Proteomes" id="UP001165160"/>
    </source>
</evidence>
<dbReference type="AlphaFoldDB" id="A0A9W7BBP1"/>
<keyword evidence="1" id="KW-1133">Transmembrane helix</keyword>
<keyword evidence="1" id="KW-0472">Membrane</keyword>